<gene>
    <name evidence="1" type="ORF">M404DRAFT_33079</name>
</gene>
<proteinExistence type="predicted"/>
<dbReference type="AlphaFoldDB" id="A0A0C3JG39"/>
<dbReference type="Proteomes" id="UP000054217">
    <property type="component" value="Unassembled WGS sequence"/>
</dbReference>
<name>A0A0C3JG39_PISTI</name>
<evidence type="ECO:0008006" key="3">
    <source>
        <dbReference type="Google" id="ProtNLM"/>
    </source>
</evidence>
<dbReference type="EMBL" id="KN832043">
    <property type="protein sequence ID" value="KIN96596.1"/>
    <property type="molecule type" value="Genomic_DNA"/>
</dbReference>
<accession>A0A0C3JG39</accession>
<evidence type="ECO:0000313" key="2">
    <source>
        <dbReference type="Proteomes" id="UP000054217"/>
    </source>
</evidence>
<reference evidence="2" key="2">
    <citation type="submission" date="2015-01" db="EMBL/GenBank/DDBJ databases">
        <title>Evolutionary Origins and Diversification of the Mycorrhizal Mutualists.</title>
        <authorList>
            <consortium name="DOE Joint Genome Institute"/>
            <consortium name="Mycorrhizal Genomics Consortium"/>
            <person name="Kohler A."/>
            <person name="Kuo A."/>
            <person name="Nagy L.G."/>
            <person name="Floudas D."/>
            <person name="Copeland A."/>
            <person name="Barry K.W."/>
            <person name="Cichocki N."/>
            <person name="Veneault-Fourrey C."/>
            <person name="LaButti K."/>
            <person name="Lindquist E.A."/>
            <person name="Lipzen A."/>
            <person name="Lundell T."/>
            <person name="Morin E."/>
            <person name="Murat C."/>
            <person name="Riley R."/>
            <person name="Ohm R."/>
            <person name="Sun H."/>
            <person name="Tunlid A."/>
            <person name="Henrissat B."/>
            <person name="Grigoriev I.V."/>
            <person name="Hibbett D.S."/>
            <person name="Martin F."/>
        </authorList>
    </citation>
    <scope>NUCLEOTIDE SEQUENCE [LARGE SCALE GENOMIC DNA]</scope>
    <source>
        <strain evidence="2">Marx 270</strain>
    </source>
</reference>
<evidence type="ECO:0000313" key="1">
    <source>
        <dbReference type="EMBL" id="KIN96596.1"/>
    </source>
</evidence>
<dbReference type="SUPFAM" id="SSF52540">
    <property type="entry name" value="P-loop containing nucleoside triphosphate hydrolases"/>
    <property type="match status" value="1"/>
</dbReference>
<protein>
    <recommendedName>
        <fullName evidence="3">G domain-containing protein</fullName>
    </recommendedName>
</protein>
<dbReference type="HOGENOM" id="CLU_098365_0_0_1"/>
<dbReference type="InParanoid" id="A0A0C3JG39"/>
<keyword evidence="2" id="KW-1185">Reference proteome</keyword>
<reference evidence="1 2" key="1">
    <citation type="submission" date="2014-04" db="EMBL/GenBank/DDBJ databases">
        <authorList>
            <consortium name="DOE Joint Genome Institute"/>
            <person name="Kuo A."/>
            <person name="Kohler A."/>
            <person name="Costa M.D."/>
            <person name="Nagy L.G."/>
            <person name="Floudas D."/>
            <person name="Copeland A."/>
            <person name="Barry K.W."/>
            <person name="Cichocki N."/>
            <person name="Veneault-Fourrey C."/>
            <person name="LaButti K."/>
            <person name="Lindquist E.A."/>
            <person name="Lipzen A."/>
            <person name="Lundell T."/>
            <person name="Morin E."/>
            <person name="Murat C."/>
            <person name="Sun H."/>
            <person name="Tunlid A."/>
            <person name="Henrissat B."/>
            <person name="Grigoriev I.V."/>
            <person name="Hibbett D.S."/>
            <person name="Martin F."/>
            <person name="Nordberg H.P."/>
            <person name="Cantor M.N."/>
            <person name="Hua S.X."/>
        </authorList>
    </citation>
    <scope>NUCLEOTIDE SEQUENCE [LARGE SCALE GENOMIC DNA]</scope>
    <source>
        <strain evidence="1 2">Marx 270</strain>
    </source>
</reference>
<organism evidence="1 2">
    <name type="scientific">Pisolithus tinctorius Marx 270</name>
    <dbReference type="NCBI Taxonomy" id="870435"/>
    <lineage>
        <taxon>Eukaryota</taxon>
        <taxon>Fungi</taxon>
        <taxon>Dikarya</taxon>
        <taxon>Basidiomycota</taxon>
        <taxon>Agaricomycotina</taxon>
        <taxon>Agaricomycetes</taxon>
        <taxon>Agaricomycetidae</taxon>
        <taxon>Boletales</taxon>
        <taxon>Sclerodermatineae</taxon>
        <taxon>Pisolithaceae</taxon>
        <taxon>Pisolithus</taxon>
    </lineage>
</organism>
<dbReference type="Gene3D" id="3.40.50.300">
    <property type="entry name" value="P-loop containing nucleotide triphosphate hydrolases"/>
    <property type="match status" value="1"/>
</dbReference>
<dbReference type="InterPro" id="IPR027417">
    <property type="entry name" value="P-loop_NTPase"/>
</dbReference>
<dbReference type="OrthoDB" id="3229136at2759"/>
<sequence length="202" mass="22665">MVGSVKCSVLSSLTDFSQGNNLSILNKSTVYSEDVKIVAAQRLRKNLVRKLTRDSLHQTSRNPVSSTRRVTHTEINLRGIRVVVLDTPGIGYLGNCKEFSERDVLDLVESWLRKHRRNARLTGILYVQNTDRRVMPTIDSFREICESNDFYSSVVLVATGNPDKLRELKTGIWSEVLSRGAKVFPFTGTKESAEEAVALVAH</sequence>